<keyword evidence="1" id="KW-0732">Signal</keyword>
<dbReference type="RefSeq" id="XP_013398784.1">
    <property type="nucleotide sequence ID" value="XM_013543330.1"/>
</dbReference>
<name>A0A1S3IMM3_LINAN</name>
<protein>
    <submittedName>
        <fullName evidence="3">Uncharacterized protein LOC106165220</fullName>
    </submittedName>
</protein>
<proteinExistence type="predicted"/>
<evidence type="ECO:0000313" key="2">
    <source>
        <dbReference type="Proteomes" id="UP000085678"/>
    </source>
</evidence>
<dbReference type="AlphaFoldDB" id="A0A1S3IMM3"/>
<dbReference type="KEGG" id="lak:106165220"/>
<dbReference type="InParanoid" id="A0A1S3IMM3"/>
<evidence type="ECO:0000256" key="1">
    <source>
        <dbReference type="SAM" id="SignalP"/>
    </source>
</evidence>
<dbReference type="GeneID" id="106165220"/>
<sequence length="190" mass="21343">MISVVADILYLFAAIAFVNALPFKDQSYSYQEEAYPDGYGEHGFEPKVEYPKAIRGPCVNARDNGNVEIFAPDPCAYLECVYTAHDKVGFQLRRCPPGTRFNVSSLMCDMFDNGCNMVTHAPVYPPREYVHKDGADSDVGYQNNRDVIPHGHVIEPTEEPSGYDALPKRNSLPEHFNDLSVLKSVYDIEK</sequence>
<keyword evidence="2" id="KW-1185">Reference proteome</keyword>
<gene>
    <name evidence="3" type="primary">LOC106165220</name>
</gene>
<accession>A0A1S3IMM3</accession>
<reference evidence="3" key="1">
    <citation type="submission" date="2025-08" db="UniProtKB">
        <authorList>
            <consortium name="RefSeq"/>
        </authorList>
    </citation>
    <scope>IDENTIFICATION</scope>
    <source>
        <tissue evidence="3">Gonads</tissue>
    </source>
</reference>
<evidence type="ECO:0000313" key="3">
    <source>
        <dbReference type="RefSeq" id="XP_013398784.1"/>
    </source>
</evidence>
<organism evidence="2 3">
    <name type="scientific">Lingula anatina</name>
    <name type="common">Brachiopod</name>
    <name type="synonym">Lingula unguis</name>
    <dbReference type="NCBI Taxonomy" id="7574"/>
    <lineage>
        <taxon>Eukaryota</taxon>
        <taxon>Metazoa</taxon>
        <taxon>Spiralia</taxon>
        <taxon>Lophotrochozoa</taxon>
        <taxon>Brachiopoda</taxon>
        <taxon>Linguliformea</taxon>
        <taxon>Lingulata</taxon>
        <taxon>Lingulida</taxon>
        <taxon>Linguloidea</taxon>
        <taxon>Lingulidae</taxon>
        <taxon>Lingula</taxon>
    </lineage>
</organism>
<feature type="signal peptide" evidence="1">
    <location>
        <begin position="1"/>
        <end position="20"/>
    </location>
</feature>
<dbReference type="Proteomes" id="UP000085678">
    <property type="component" value="Unplaced"/>
</dbReference>
<feature type="chain" id="PRO_5010193440" evidence="1">
    <location>
        <begin position="21"/>
        <end position="190"/>
    </location>
</feature>